<keyword evidence="10" id="KW-0175">Coiled coil</keyword>
<evidence type="ECO:0000256" key="4">
    <source>
        <dbReference type="ARBA" id="ARBA00022741"/>
    </source>
</evidence>
<evidence type="ECO:0000256" key="2">
    <source>
        <dbReference type="ARBA" id="ARBA00009441"/>
    </source>
</evidence>
<evidence type="ECO:0000259" key="11">
    <source>
        <dbReference type="Pfam" id="PF02463"/>
    </source>
</evidence>
<keyword evidence="5 9" id="KW-0227">DNA damage</keyword>
<comment type="similarity">
    <text evidence="2 9">Belongs to the RecN family.</text>
</comment>
<evidence type="ECO:0000313" key="12">
    <source>
        <dbReference type="EMBL" id="WRP18338.1"/>
    </source>
</evidence>
<evidence type="ECO:0000313" key="13">
    <source>
        <dbReference type="Proteomes" id="UP001332192"/>
    </source>
</evidence>
<accession>A0ABZ1C010</accession>
<dbReference type="Pfam" id="PF02463">
    <property type="entry name" value="SMC_N"/>
    <property type="match status" value="1"/>
</dbReference>
<dbReference type="RefSeq" id="WP_324717609.1">
    <property type="nucleotide sequence ID" value="NZ_CP141615.1"/>
</dbReference>
<protein>
    <recommendedName>
        <fullName evidence="3 9">DNA repair protein RecN</fullName>
    </recommendedName>
    <alternativeName>
        <fullName evidence="8 9">Recombination protein N</fullName>
    </alternativeName>
</protein>
<gene>
    <name evidence="12" type="primary">recN</name>
    <name evidence="12" type="ORF">U7230_04845</name>
</gene>
<proteinExistence type="inferred from homology"/>
<dbReference type="InterPro" id="IPR003395">
    <property type="entry name" value="RecF/RecN/SMC_N"/>
</dbReference>
<evidence type="ECO:0000256" key="8">
    <source>
        <dbReference type="ARBA" id="ARBA00033408"/>
    </source>
</evidence>
<dbReference type="Gene3D" id="3.40.50.300">
    <property type="entry name" value="P-loop containing nucleotide triphosphate hydrolases"/>
    <property type="match status" value="2"/>
</dbReference>
<evidence type="ECO:0000256" key="3">
    <source>
        <dbReference type="ARBA" id="ARBA00021315"/>
    </source>
</evidence>
<keyword evidence="7 9" id="KW-0234">DNA repair</keyword>
<dbReference type="PIRSF" id="PIRSF003128">
    <property type="entry name" value="RecN"/>
    <property type="match status" value="1"/>
</dbReference>
<evidence type="ECO:0000256" key="9">
    <source>
        <dbReference type="PIRNR" id="PIRNR003128"/>
    </source>
</evidence>
<dbReference type="Proteomes" id="UP001332192">
    <property type="component" value="Chromosome"/>
</dbReference>
<dbReference type="PANTHER" id="PTHR11059:SF0">
    <property type="entry name" value="DNA REPAIR PROTEIN RECN"/>
    <property type="match status" value="1"/>
</dbReference>
<dbReference type="EMBL" id="CP141615">
    <property type="protein sequence ID" value="WRP18338.1"/>
    <property type="molecule type" value="Genomic_DNA"/>
</dbReference>
<dbReference type="PANTHER" id="PTHR11059">
    <property type="entry name" value="DNA REPAIR PROTEIN RECN"/>
    <property type="match status" value="1"/>
</dbReference>
<keyword evidence="13" id="KW-1185">Reference proteome</keyword>
<evidence type="ECO:0000256" key="7">
    <source>
        <dbReference type="ARBA" id="ARBA00023204"/>
    </source>
</evidence>
<dbReference type="InterPro" id="IPR027417">
    <property type="entry name" value="P-loop_NTPase"/>
</dbReference>
<name>A0ABZ1C010_9FIRM</name>
<dbReference type="NCBIfam" id="TIGR00634">
    <property type="entry name" value="recN"/>
    <property type="match status" value="1"/>
</dbReference>
<sequence length="567" mass="61427">MLAELNVENVALIEKSRLSLGPGFNVLTGETGAGKSLVLDALGMVIGQRAGADLIRTGAQAARVEALFEVPASSGVAQALEAAGYPPEDGQLLLAREIHRSGRNRCRINGRPATVGELARLGALLVDVQTQHESQRLMLASVQLQLLDAFAGPDVLELAGRVADLWGRWSAARSELEQLRTRERERLHEIDLLRFQIQEIDAAALRPGEEEALMDEHSRLAHAVQLQQLLGEALEHLGAGASSGADVGALALSGMAQRLVQQAASLDRALEPIGRELLACTEQLGELARAMRRHLDQYEVRPDRLQEVVERLELIDRLKRKYGNSVRAVLEYADAARRKLEALESEGSRAGQLQAAVEELGTRYEQAAAELSRRRQEAAQRLSRAVERELGELAMPRARFEVAVAPDQQPGPSGRDGVTFHFSANPGEALRPLARVASGGELSRTLLACQSVLAHVQEVPVLVFDEPDAGLGGRAAQAVGERLARLGRLRQVLVVTHLPQVASMADFHIRVEKVDRDGRSLVQVRPLSPGERIEELARMLGGSTITDSARVHAEELLRLAGQAKAAG</sequence>
<organism evidence="12 13">
    <name type="scientific">Carboxydichorda subterranea</name>
    <dbReference type="NCBI Taxonomy" id="3109565"/>
    <lineage>
        <taxon>Bacteria</taxon>
        <taxon>Bacillati</taxon>
        <taxon>Bacillota</taxon>
        <taxon>Limnochordia</taxon>
        <taxon>Limnochordales</taxon>
        <taxon>Geochordaceae</taxon>
        <taxon>Carboxydichorda</taxon>
    </lineage>
</organism>
<comment type="function">
    <text evidence="1 9">May be involved in recombinational repair of damaged DNA.</text>
</comment>
<dbReference type="CDD" id="cd03241">
    <property type="entry name" value="ABC_RecN"/>
    <property type="match status" value="2"/>
</dbReference>
<evidence type="ECO:0000256" key="1">
    <source>
        <dbReference type="ARBA" id="ARBA00003618"/>
    </source>
</evidence>
<keyword evidence="6" id="KW-0067">ATP-binding</keyword>
<dbReference type="SUPFAM" id="SSF52540">
    <property type="entry name" value="P-loop containing nucleoside triphosphate hydrolases"/>
    <property type="match status" value="1"/>
</dbReference>
<feature type="domain" description="RecF/RecN/SMC N-terminal" evidence="11">
    <location>
        <begin position="2"/>
        <end position="515"/>
    </location>
</feature>
<feature type="coiled-coil region" evidence="10">
    <location>
        <begin position="326"/>
        <end position="388"/>
    </location>
</feature>
<evidence type="ECO:0000256" key="5">
    <source>
        <dbReference type="ARBA" id="ARBA00022763"/>
    </source>
</evidence>
<evidence type="ECO:0000256" key="10">
    <source>
        <dbReference type="SAM" id="Coils"/>
    </source>
</evidence>
<dbReference type="InterPro" id="IPR004604">
    <property type="entry name" value="DNA_recomb/repair_RecN"/>
</dbReference>
<keyword evidence="4" id="KW-0547">Nucleotide-binding</keyword>
<reference evidence="12 13" key="1">
    <citation type="journal article" date="2024" name="Front. Microbiol.">
        <title>Novel thermophilic genera Geochorda gen. nov. and Carboxydochorda gen. nov. from the deep terrestrial subsurface reveal the ecophysiological diversity in the class Limnochordia.</title>
        <authorList>
            <person name="Karnachuk O.V."/>
            <person name="Lukina A.P."/>
            <person name="Avakyan M.R."/>
            <person name="Kadnikov V.V."/>
            <person name="Begmatov S."/>
            <person name="Beletsky A.V."/>
            <person name="Vlasova K.G."/>
            <person name="Novikov A.A."/>
            <person name="Shcherbakova V.A."/>
            <person name="Mardanov A.V."/>
            <person name="Ravin N.V."/>
        </authorList>
    </citation>
    <scope>NUCLEOTIDE SEQUENCE [LARGE SCALE GENOMIC DNA]</scope>
    <source>
        <strain evidence="12 13">L945</strain>
    </source>
</reference>
<evidence type="ECO:0000256" key="6">
    <source>
        <dbReference type="ARBA" id="ARBA00022840"/>
    </source>
</evidence>